<keyword evidence="9" id="KW-0472">Membrane</keyword>
<dbReference type="PANTHER" id="PTHR43289">
    <property type="entry name" value="MITOGEN-ACTIVATED PROTEIN KINASE KINASE KINASE 20-RELATED"/>
    <property type="match status" value="1"/>
</dbReference>
<comment type="caution">
    <text evidence="11">The sequence shown here is derived from an EMBL/GenBank/DDBJ whole genome shotgun (WGS) entry which is preliminary data.</text>
</comment>
<dbReference type="InterPro" id="IPR000719">
    <property type="entry name" value="Prot_kinase_dom"/>
</dbReference>
<dbReference type="Proteomes" id="UP001500945">
    <property type="component" value="Unassembled WGS sequence"/>
</dbReference>
<evidence type="ECO:0000256" key="4">
    <source>
        <dbReference type="ARBA" id="ARBA00022741"/>
    </source>
</evidence>
<evidence type="ECO:0000313" key="11">
    <source>
        <dbReference type="EMBL" id="GAA4402731.1"/>
    </source>
</evidence>
<dbReference type="Gene3D" id="1.10.510.10">
    <property type="entry name" value="Transferase(Phosphotransferase) domain 1"/>
    <property type="match status" value="1"/>
</dbReference>
<keyword evidence="3" id="KW-0808">Transferase</keyword>
<dbReference type="PROSITE" id="PS50011">
    <property type="entry name" value="PROTEIN_KINASE_DOM"/>
    <property type="match status" value="1"/>
</dbReference>
<dbReference type="InterPro" id="IPR011009">
    <property type="entry name" value="Kinase-like_dom_sf"/>
</dbReference>
<keyword evidence="9" id="KW-1133">Transmembrane helix</keyword>
<feature type="binding site" evidence="7">
    <location>
        <position position="41"/>
    </location>
    <ligand>
        <name>ATP</name>
        <dbReference type="ChEBI" id="CHEBI:30616"/>
    </ligand>
</feature>
<proteinExistence type="predicted"/>
<dbReference type="PANTHER" id="PTHR43289:SF6">
    <property type="entry name" value="SERINE_THREONINE-PROTEIN KINASE NEKL-3"/>
    <property type="match status" value="1"/>
</dbReference>
<accession>A0ABP8K9F5</accession>
<feature type="transmembrane region" description="Helical" evidence="9">
    <location>
        <begin position="325"/>
        <end position="346"/>
    </location>
</feature>
<dbReference type="InterPro" id="IPR017441">
    <property type="entry name" value="Protein_kinase_ATP_BS"/>
</dbReference>
<gene>
    <name evidence="11" type="ORF">GCM10023168_13590</name>
</gene>
<dbReference type="SMART" id="SM00220">
    <property type="entry name" value="S_TKc"/>
    <property type="match status" value="1"/>
</dbReference>
<keyword evidence="6 7" id="KW-0067">ATP-binding</keyword>
<name>A0ABP8K9F5_9MICO</name>
<keyword evidence="4 7" id="KW-0547">Nucleotide-binding</keyword>
<evidence type="ECO:0000256" key="7">
    <source>
        <dbReference type="PROSITE-ProRule" id="PRU10141"/>
    </source>
</evidence>
<keyword evidence="12" id="KW-1185">Reference proteome</keyword>
<evidence type="ECO:0000256" key="2">
    <source>
        <dbReference type="ARBA" id="ARBA00022527"/>
    </source>
</evidence>
<evidence type="ECO:0000256" key="3">
    <source>
        <dbReference type="ARBA" id="ARBA00022679"/>
    </source>
</evidence>
<keyword evidence="2" id="KW-0723">Serine/threonine-protein kinase</keyword>
<evidence type="ECO:0000256" key="9">
    <source>
        <dbReference type="SAM" id="Phobius"/>
    </source>
</evidence>
<evidence type="ECO:0000256" key="6">
    <source>
        <dbReference type="ARBA" id="ARBA00022840"/>
    </source>
</evidence>
<dbReference type="RefSeq" id="WP_345203850.1">
    <property type="nucleotide sequence ID" value="NZ_BAABGM010000008.1"/>
</dbReference>
<dbReference type="Pfam" id="PF00069">
    <property type="entry name" value="Pkinase"/>
    <property type="match status" value="1"/>
</dbReference>
<dbReference type="PROSITE" id="PS00107">
    <property type="entry name" value="PROTEIN_KINASE_ATP"/>
    <property type="match status" value="1"/>
</dbReference>
<feature type="region of interest" description="Disordered" evidence="8">
    <location>
        <begin position="353"/>
        <end position="402"/>
    </location>
</feature>
<dbReference type="EMBL" id="BAABGM010000008">
    <property type="protein sequence ID" value="GAA4402731.1"/>
    <property type="molecule type" value="Genomic_DNA"/>
</dbReference>
<reference evidence="12" key="1">
    <citation type="journal article" date="2019" name="Int. J. Syst. Evol. Microbiol.">
        <title>The Global Catalogue of Microorganisms (GCM) 10K type strain sequencing project: providing services to taxonomists for standard genome sequencing and annotation.</title>
        <authorList>
            <consortium name="The Broad Institute Genomics Platform"/>
            <consortium name="The Broad Institute Genome Sequencing Center for Infectious Disease"/>
            <person name="Wu L."/>
            <person name="Ma J."/>
        </authorList>
    </citation>
    <scope>NUCLEOTIDE SEQUENCE [LARGE SCALE GENOMIC DNA]</scope>
    <source>
        <strain evidence="12">JCM 17809</strain>
    </source>
</reference>
<evidence type="ECO:0000259" key="10">
    <source>
        <dbReference type="PROSITE" id="PS50011"/>
    </source>
</evidence>
<keyword evidence="9" id="KW-0812">Transmembrane</keyword>
<feature type="domain" description="Protein kinase" evidence="10">
    <location>
        <begin position="12"/>
        <end position="271"/>
    </location>
</feature>
<dbReference type="Gene3D" id="3.30.200.20">
    <property type="entry name" value="Phosphorylase Kinase, domain 1"/>
    <property type="match status" value="1"/>
</dbReference>
<evidence type="ECO:0000256" key="5">
    <source>
        <dbReference type="ARBA" id="ARBA00022777"/>
    </source>
</evidence>
<dbReference type="EC" id="2.7.11.1" evidence="1"/>
<feature type="compositionally biased region" description="Low complexity" evidence="8">
    <location>
        <begin position="388"/>
        <end position="402"/>
    </location>
</feature>
<dbReference type="CDD" id="cd14014">
    <property type="entry name" value="STKc_PknB_like"/>
    <property type="match status" value="1"/>
</dbReference>
<protein>
    <recommendedName>
        <fullName evidence="1">non-specific serine/threonine protein kinase</fullName>
        <ecNumber evidence="1">2.7.11.1</ecNumber>
    </recommendedName>
</protein>
<feature type="region of interest" description="Disordered" evidence="8">
    <location>
        <begin position="291"/>
        <end position="321"/>
    </location>
</feature>
<keyword evidence="5" id="KW-0418">Kinase</keyword>
<evidence type="ECO:0000256" key="1">
    <source>
        <dbReference type="ARBA" id="ARBA00012513"/>
    </source>
</evidence>
<feature type="compositionally biased region" description="Low complexity" evidence="8">
    <location>
        <begin position="356"/>
        <end position="380"/>
    </location>
</feature>
<dbReference type="SUPFAM" id="SSF56112">
    <property type="entry name" value="Protein kinase-like (PK-like)"/>
    <property type="match status" value="1"/>
</dbReference>
<evidence type="ECO:0000313" key="12">
    <source>
        <dbReference type="Proteomes" id="UP001500945"/>
    </source>
</evidence>
<feature type="compositionally biased region" description="Pro residues" evidence="8">
    <location>
        <begin position="297"/>
        <end position="313"/>
    </location>
</feature>
<sequence>MTSEQRRLAGRYVLEAPIGRGGMGEVWRGTDSVLGREVAVKIIDLRRVPDESGAARFEREARVTAGLNHPGVVTVHDSGVEDHTAYLVMELLPGPSLADRIAEGTVPVEEVVEVGRQVASALDAAHARGLVHRDIKPANIAYASDGRVRVLDFGITQLAESTGSQALTATHTVMGTAEYLAPEQALGGRVDGRADLYALGCVLYALLAGRPPFRAATPVATMMMHAHDLVPDVRDLRPDTPDWLADLVHGLLAKDPADRPAGAATVAAALVAREPLTGGGTTVLPAAGAATTQRLDPGPPPPVVPVPPSAPLDPEPEPEGRGTGALTWVLAAVALAAVGLVLWLLLRPDDTQQAGATPTSTATVTTSAPSSEPTPTTASPTPTPTPTPTTQEPTPTTQEPDPAEAVAGALSVFADELGVLQRDDVVDRDTAKTLDDIVRDIERALREDDAGKVADETDKLVEEYGKAVESGAIPPEGGERLDPLLADVTDAVDAFAD</sequence>
<evidence type="ECO:0000256" key="8">
    <source>
        <dbReference type="SAM" id="MobiDB-lite"/>
    </source>
</evidence>
<organism evidence="11 12">
    <name type="scientific">Fodinibacter luteus</name>
    <dbReference type="NCBI Taxonomy" id="552064"/>
    <lineage>
        <taxon>Bacteria</taxon>
        <taxon>Bacillati</taxon>
        <taxon>Actinomycetota</taxon>
        <taxon>Actinomycetes</taxon>
        <taxon>Micrococcales</taxon>
        <taxon>Intrasporangiaceae</taxon>
        <taxon>Fodinibacter (ex Wang et al. 2009)</taxon>
    </lineage>
</organism>